<protein>
    <submittedName>
        <fullName evidence="2">Uncharacterized protein</fullName>
    </submittedName>
</protein>
<dbReference type="Proteomes" id="UP000269221">
    <property type="component" value="Unassembled WGS sequence"/>
</dbReference>
<evidence type="ECO:0000256" key="1">
    <source>
        <dbReference type="SAM" id="MobiDB-lite"/>
    </source>
</evidence>
<dbReference type="EMBL" id="QRBI01000120">
    <property type="protein sequence ID" value="RMC06909.1"/>
    <property type="molecule type" value="Genomic_DNA"/>
</dbReference>
<feature type="region of interest" description="Disordered" evidence="1">
    <location>
        <begin position="55"/>
        <end position="133"/>
    </location>
</feature>
<keyword evidence="3" id="KW-1185">Reference proteome</keyword>
<evidence type="ECO:0000313" key="3">
    <source>
        <dbReference type="Proteomes" id="UP000269221"/>
    </source>
</evidence>
<reference evidence="2 3" key="1">
    <citation type="submission" date="2018-07" db="EMBL/GenBank/DDBJ databases">
        <title>A high quality draft genome assembly of the barn swallow (H. rustica rustica).</title>
        <authorList>
            <person name="Formenti G."/>
            <person name="Chiara M."/>
            <person name="Poveda L."/>
            <person name="Francoijs K.-J."/>
            <person name="Bonisoli-Alquati A."/>
            <person name="Canova L."/>
            <person name="Gianfranceschi L."/>
            <person name="Horner D.S."/>
            <person name="Saino N."/>
        </authorList>
    </citation>
    <scope>NUCLEOTIDE SEQUENCE [LARGE SCALE GENOMIC DNA]</scope>
    <source>
        <strain evidence="2">Chelidonia</strain>
        <tissue evidence="2">Blood</tissue>
    </source>
</reference>
<name>A0A3M0K0V7_HIRRU</name>
<comment type="caution">
    <text evidence="2">The sequence shown here is derived from an EMBL/GenBank/DDBJ whole genome shotgun (WGS) entry which is preliminary data.</text>
</comment>
<evidence type="ECO:0000313" key="2">
    <source>
        <dbReference type="EMBL" id="RMC06909.1"/>
    </source>
</evidence>
<feature type="compositionally biased region" description="Basic residues" evidence="1">
    <location>
        <begin position="69"/>
        <end position="99"/>
    </location>
</feature>
<dbReference type="AlphaFoldDB" id="A0A3M0K0V7"/>
<proteinExistence type="predicted"/>
<accession>A0A3M0K0V7</accession>
<gene>
    <name evidence="2" type="ORF">DUI87_16359</name>
</gene>
<organism evidence="2 3">
    <name type="scientific">Hirundo rustica rustica</name>
    <dbReference type="NCBI Taxonomy" id="333673"/>
    <lineage>
        <taxon>Eukaryota</taxon>
        <taxon>Metazoa</taxon>
        <taxon>Chordata</taxon>
        <taxon>Craniata</taxon>
        <taxon>Vertebrata</taxon>
        <taxon>Euteleostomi</taxon>
        <taxon>Archelosauria</taxon>
        <taxon>Archosauria</taxon>
        <taxon>Dinosauria</taxon>
        <taxon>Saurischia</taxon>
        <taxon>Theropoda</taxon>
        <taxon>Coelurosauria</taxon>
        <taxon>Aves</taxon>
        <taxon>Neognathae</taxon>
        <taxon>Neoaves</taxon>
        <taxon>Telluraves</taxon>
        <taxon>Australaves</taxon>
        <taxon>Passeriformes</taxon>
        <taxon>Sylvioidea</taxon>
        <taxon>Hirundinidae</taxon>
        <taxon>Hirundo</taxon>
    </lineage>
</organism>
<sequence length="133" mass="16690">MWKYLMSFVFSSKLHDQILGVILVNLIQGRLAQTDVKNKEDQKTWFTTEYHVVHATSKNREEEEEEERRRKKKKKKEEEKKKKKKKRRRRRRRRKKKKKKEEEEKKKKKKRKKKKFETKYFSNASQRGWHRKA</sequence>
<feature type="compositionally biased region" description="Basic residues" evidence="1">
    <location>
        <begin position="106"/>
        <end position="116"/>
    </location>
</feature>